<name>A0A0N1MV94_9GAMM</name>
<accession>A0A0N1MV94</accession>
<dbReference type="OrthoDB" id="9784724at2"/>
<reference evidence="1 2" key="1">
    <citation type="submission" date="2015-08" db="EMBL/GenBank/DDBJ databases">
        <title>Draft Genome Sequence of Pseudoalteromonas porphyrae UCD-SED14.</title>
        <authorList>
            <person name="Coil D.A."/>
            <person name="Jospin G."/>
            <person name="Lee R.D."/>
            <person name="Eisen J.A."/>
        </authorList>
    </citation>
    <scope>NUCLEOTIDE SEQUENCE [LARGE SCALE GENOMIC DNA]</scope>
    <source>
        <strain evidence="1 2">UCD-SED14</strain>
    </source>
</reference>
<keyword evidence="2" id="KW-1185">Reference proteome</keyword>
<evidence type="ECO:0000313" key="2">
    <source>
        <dbReference type="Proteomes" id="UP000037848"/>
    </source>
</evidence>
<dbReference type="PATRIC" id="fig|187330.3.peg.414"/>
<dbReference type="SUPFAM" id="SSF56349">
    <property type="entry name" value="DNA breaking-rejoining enzymes"/>
    <property type="match status" value="1"/>
</dbReference>
<dbReference type="RefSeq" id="WP_054206624.1">
    <property type="nucleotide sequence ID" value="NZ_LHPH01000002.1"/>
</dbReference>
<proteinExistence type="predicted"/>
<organism evidence="1 2">
    <name type="scientific">Pseudoalteromonas porphyrae</name>
    <dbReference type="NCBI Taxonomy" id="187330"/>
    <lineage>
        <taxon>Bacteria</taxon>
        <taxon>Pseudomonadati</taxon>
        <taxon>Pseudomonadota</taxon>
        <taxon>Gammaproteobacteria</taxon>
        <taxon>Alteromonadales</taxon>
        <taxon>Pseudoalteromonadaceae</taxon>
        <taxon>Pseudoalteromonas</taxon>
    </lineage>
</organism>
<evidence type="ECO:0000313" key="1">
    <source>
        <dbReference type="EMBL" id="KPH65060.1"/>
    </source>
</evidence>
<dbReference type="AlphaFoldDB" id="A0A0N1MV94"/>
<dbReference type="STRING" id="187330.AMS58_19200"/>
<protein>
    <submittedName>
        <fullName evidence="1">Uncharacterized protein</fullName>
    </submittedName>
</protein>
<sequence>MKSHLGRRPFSTMELHTLSHGYIYGDIRLPREQAKHWHFWLPLIAYYSGAYSDEIGHLQLSDIIVHQHILCFHFHTHGKIKARIVPVHQALFDAGLDDYITLVKQQGHTRLLFDLPAKSGRYSEKVRIWFSGEGDRAGYLQKCDIPSIDQLGMKTAISSLRLNFEQQIRIYAIQADNKAAFNYLLGFNEYEPTDFADVATLSNIIQQIRVINPQAHWQRFLQRHTI</sequence>
<dbReference type="GO" id="GO:0003677">
    <property type="term" value="F:DNA binding"/>
    <property type="evidence" value="ECO:0007669"/>
    <property type="project" value="InterPro"/>
</dbReference>
<gene>
    <name evidence="1" type="ORF">ADS77_01935</name>
</gene>
<dbReference type="Proteomes" id="UP000037848">
    <property type="component" value="Unassembled WGS sequence"/>
</dbReference>
<comment type="caution">
    <text evidence="1">The sequence shown here is derived from an EMBL/GenBank/DDBJ whole genome shotgun (WGS) entry which is preliminary data.</text>
</comment>
<dbReference type="EMBL" id="LHPH01000002">
    <property type="protein sequence ID" value="KPH65060.1"/>
    <property type="molecule type" value="Genomic_DNA"/>
</dbReference>
<dbReference type="InterPro" id="IPR011010">
    <property type="entry name" value="DNA_brk_join_enz"/>
</dbReference>